<dbReference type="SMART" id="SM00278">
    <property type="entry name" value="HhH1"/>
    <property type="match status" value="2"/>
</dbReference>
<evidence type="ECO:0000256" key="6">
    <source>
        <dbReference type="ARBA" id="ARBA00022679"/>
    </source>
</evidence>
<dbReference type="Pfam" id="PF10391">
    <property type="entry name" value="DNA_pol_lambd_f"/>
    <property type="match status" value="1"/>
</dbReference>
<comment type="function">
    <text evidence="18">Repair polymerase that plays a key role in base-excision repair. During this process, the damaged base is excised by specific DNA glycosylases, the DNA backbone is nicked at the abasic site by an apurinic/apyrimidic (AP) endonuclease, and POLB removes 5'-deoxyribose-phosphate from the preincised AP site acting as a 5'-deoxyribose-phosphate lyase (5'-dRP lyase); through its DNA polymerase activity, it adds one nucleotide to the 3' end of the arising single-nucleotide gap. Conducts 'gap-filling' DNA synthesis in a stepwise distributive fashion rather than in a processive fashion as for other DNA polymerases. It is also able to cleave sugar-phosphate bonds 3' to an intact AP site, acting as an AP lyase.</text>
</comment>
<dbReference type="Gene3D" id="3.30.210.10">
    <property type="entry name" value="DNA polymerase, thumb domain"/>
    <property type="match status" value="1"/>
</dbReference>
<dbReference type="Gene3D" id="3.30.460.10">
    <property type="entry name" value="Beta Polymerase, domain 2"/>
    <property type="match status" value="1"/>
</dbReference>
<comment type="similarity">
    <text evidence="3 20">Belongs to the DNA polymerase type-X family.</text>
</comment>
<name>A0A9Q5N919_SANBA</name>
<keyword evidence="13" id="KW-0238">DNA-binding</keyword>
<evidence type="ECO:0000259" key="23">
    <source>
        <dbReference type="SMART" id="SM00483"/>
    </source>
</evidence>
<dbReference type="Proteomes" id="UP000757232">
    <property type="component" value="Unassembled WGS sequence"/>
</dbReference>
<feature type="region of interest" description="Disordered" evidence="21">
    <location>
        <begin position="58"/>
        <end position="79"/>
    </location>
</feature>
<evidence type="ECO:0000256" key="21">
    <source>
        <dbReference type="SAM" id="MobiDB-lite"/>
    </source>
</evidence>
<dbReference type="SMART" id="SM00483">
    <property type="entry name" value="POLXc"/>
    <property type="match status" value="1"/>
</dbReference>
<evidence type="ECO:0000256" key="13">
    <source>
        <dbReference type="ARBA" id="ARBA00023125"/>
    </source>
</evidence>
<keyword evidence="20" id="KW-0539">Nucleus</keyword>
<evidence type="ECO:0000256" key="12">
    <source>
        <dbReference type="ARBA" id="ARBA00023053"/>
    </source>
</evidence>
<keyword evidence="8" id="KW-0235">DNA replication</keyword>
<dbReference type="InterPro" id="IPR003583">
    <property type="entry name" value="Hlx-hairpin-Hlx_DNA-bd_motif"/>
</dbReference>
<dbReference type="PANTHER" id="PTHR11276:SF28">
    <property type="entry name" value="DNA POLYMERASE LAMBDA"/>
    <property type="match status" value="1"/>
</dbReference>
<dbReference type="EMBL" id="LNZH02000212">
    <property type="protein sequence ID" value="OCB84979.1"/>
    <property type="molecule type" value="Genomic_DNA"/>
</dbReference>
<evidence type="ECO:0000313" key="24">
    <source>
        <dbReference type="EMBL" id="OCB84979.1"/>
    </source>
</evidence>
<dbReference type="Pfam" id="PF14791">
    <property type="entry name" value="DNA_pol_B_thumb"/>
    <property type="match status" value="1"/>
</dbReference>
<dbReference type="Gene3D" id="1.10.150.20">
    <property type="entry name" value="5' to 3' exonuclease, C-terminal subdomain"/>
    <property type="match status" value="1"/>
</dbReference>
<dbReference type="Pfam" id="PF14716">
    <property type="entry name" value="HHH_8"/>
    <property type="match status" value="1"/>
</dbReference>
<dbReference type="InterPro" id="IPR010996">
    <property type="entry name" value="HHH_MUS81"/>
</dbReference>
<evidence type="ECO:0000256" key="15">
    <source>
        <dbReference type="ARBA" id="ARBA00023239"/>
    </source>
</evidence>
<sequence>MENKSRVDAEDGPYKVRAFQRACKAIDALPEPITSGAEALKIVGIGEGIARRIDEYLNKDSERIPPKPPPPQRTPEETEREKCLKEFKRVPGIGPVKAMKLYDAGCRSLADLKRPEYSKSLASPSRAALDYVDHFGERVTRAEVDSVIQTVRPLISSEIRMYPVGSYRRGLPTCSDIDIIFFHPSCVYVPRPGEKTSKSSSPVSTSKQRRRPIKNGKSPEEKQETLLRELIIAPLERAGILAATLSEGARKWQGIVRIRKDEEGEEGDEADDSESDRSPWIYRRMDLSLYPTLSEGAALLATTGDADFNAHVRRNASKMGLLLNEFGLWKFCRRKPTDLSSYDKKESYTEEDGHWELVASKTETEILDALTVEYVEPERRNFAFVVSRSKQGKGSLLKSRGSVISEMRRGKSEW</sequence>
<evidence type="ECO:0000256" key="17">
    <source>
        <dbReference type="ARBA" id="ARBA00044678"/>
    </source>
</evidence>
<evidence type="ECO:0000256" key="2">
    <source>
        <dbReference type="ARBA" id="ARBA00004496"/>
    </source>
</evidence>
<dbReference type="InterPro" id="IPR027421">
    <property type="entry name" value="DNA_pol_lamdba_lyase_dom_sf"/>
</dbReference>
<protein>
    <recommendedName>
        <fullName evidence="20">DNA polymerase</fullName>
        <ecNumber evidence="20">2.7.7.7</ecNumber>
    </recommendedName>
</protein>
<dbReference type="InterPro" id="IPR043519">
    <property type="entry name" value="NT_sf"/>
</dbReference>
<dbReference type="InterPro" id="IPR029398">
    <property type="entry name" value="PolB_thumb"/>
</dbReference>
<evidence type="ECO:0000256" key="18">
    <source>
        <dbReference type="ARBA" id="ARBA00045548"/>
    </source>
</evidence>
<keyword evidence="10" id="KW-0832">Ubl conjugation</keyword>
<comment type="caution">
    <text evidence="24">The sequence shown here is derived from an EMBL/GenBank/DDBJ whole genome shotgun (WGS) entry which is preliminary data.</text>
</comment>
<dbReference type="GO" id="GO:0006303">
    <property type="term" value="P:double-strand break repair via nonhomologous end joining"/>
    <property type="evidence" value="ECO:0007669"/>
    <property type="project" value="TreeGrafter"/>
</dbReference>
<dbReference type="SUPFAM" id="SSF47802">
    <property type="entry name" value="DNA polymerase beta, N-terminal domain-like"/>
    <property type="match status" value="1"/>
</dbReference>
<evidence type="ECO:0000256" key="16">
    <source>
        <dbReference type="ARBA" id="ARBA00044632"/>
    </source>
</evidence>
<evidence type="ECO:0000256" key="10">
    <source>
        <dbReference type="ARBA" id="ARBA00022843"/>
    </source>
</evidence>
<evidence type="ECO:0000256" key="9">
    <source>
        <dbReference type="ARBA" id="ARBA00022763"/>
    </source>
</evidence>
<keyword evidence="9 20" id="KW-0227">DNA damage</keyword>
<dbReference type="SUPFAM" id="SSF81301">
    <property type="entry name" value="Nucleotidyltransferase"/>
    <property type="match status" value="1"/>
</dbReference>
<dbReference type="PANTHER" id="PTHR11276">
    <property type="entry name" value="DNA POLYMERASE TYPE-X FAMILY MEMBER"/>
    <property type="match status" value="1"/>
</dbReference>
<organism evidence="24 25">
    <name type="scientific">Sanghuangporus baumii</name>
    <name type="common">Phellinus baumii</name>
    <dbReference type="NCBI Taxonomy" id="108892"/>
    <lineage>
        <taxon>Eukaryota</taxon>
        <taxon>Fungi</taxon>
        <taxon>Dikarya</taxon>
        <taxon>Basidiomycota</taxon>
        <taxon>Agaricomycotina</taxon>
        <taxon>Agaricomycetes</taxon>
        <taxon>Hymenochaetales</taxon>
        <taxon>Hymenochaetaceae</taxon>
        <taxon>Sanghuangporus</taxon>
    </lineage>
</organism>
<dbReference type="InterPro" id="IPR019843">
    <property type="entry name" value="DNA_pol-X_BS"/>
</dbReference>
<evidence type="ECO:0000259" key="22">
    <source>
        <dbReference type="SMART" id="SM00278"/>
    </source>
</evidence>
<comment type="catalytic activity">
    <reaction evidence="19 20">
        <text>DNA(n) + a 2'-deoxyribonucleoside 5'-triphosphate = DNA(n+1) + diphosphate</text>
        <dbReference type="Rhea" id="RHEA:22508"/>
        <dbReference type="Rhea" id="RHEA-COMP:17339"/>
        <dbReference type="Rhea" id="RHEA-COMP:17340"/>
        <dbReference type="ChEBI" id="CHEBI:33019"/>
        <dbReference type="ChEBI" id="CHEBI:61560"/>
        <dbReference type="ChEBI" id="CHEBI:173112"/>
        <dbReference type="EC" id="2.7.7.7"/>
    </reaction>
</comment>
<evidence type="ECO:0000256" key="4">
    <source>
        <dbReference type="ARBA" id="ARBA00022481"/>
    </source>
</evidence>
<feature type="domain" description="DNA-directed DNA polymerase X" evidence="23">
    <location>
        <begin position="1"/>
        <end position="381"/>
    </location>
</feature>
<feature type="region of interest" description="Disordered" evidence="21">
    <location>
        <begin position="192"/>
        <end position="221"/>
    </location>
</feature>
<keyword evidence="25" id="KW-1185">Reference proteome</keyword>
<keyword evidence="5" id="KW-0237">DNA synthesis</keyword>
<feature type="domain" description="Helix-hairpin-helix DNA-binding motif class 1" evidence="22">
    <location>
        <begin position="37"/>
        <end position="56"/>
    </location>
</feature>
<comment type="catalytic activity">
    <reaction evidence="17">
        <text>a 5'-end 2'-deoxyribose-2'-deoxyribonucleotide-DNA = (2E,4S)-4-hydroxypenten-2-al-5-phosphate + a 5'-end 5'-phospho-2'-deoxyribonucleoside-DNA + H(+)</text>
        <dbReference type="Rhea" id="RHEA:76255"/>
        <dbReference type="Rhea" id="RHEA-COMP:13180"/>
        <dbReference type="Rhea" id="RHEA-COMP:18657"/>
        <dbReference type="ChEBI" id="CHEBI:15378"/>
        <dbReference type="ChEBI" id="CHEBI:136412"/>
        <dbReference type="ChEBI" id="CHEBI:195194"/>
        <dbReference type="ChEBI" id="CHEBI:195195"/>
    </reaction>
</comment>
<dbReference type="Gene3D" id="1.10.150.110">
    <property type="entry name" value="DNA polymerase beta, N-terminal domain-like"/>
    <property type="match status" value="1"/>
</dbReference>
<evidence type="ECO:0000256" key="7">
    <source>
        <dbReference type="ARBA" id="ARBA00022695"/>
    </source>
</evidence>
<evidence type="ECO:0000256" key="8">
    <source>
        <dbReference type="ARBA" id="ARBA00022705"/>
    </source>
</evidence>
<dbReference type="AlphaFoldDB" id="A0A9Q5N919"/>
<comment type="catalytic activity">
    <reaction evidence="16">
        <text>2'-deoxyribonucleotide-(2'-deoxyribose 5'-phosphate)-2'-deoxyribonucleotide-DNA = a 3'-end 2'-deoxyribonucleotide-(2,3-dehydro-2,3-deoxyribose 5'-phosphate)-DNA + a 5'-end 5'-phospho-2'-deoxyribonucleoside-DNA + H(+)</text>
        <dbReference type="Rhea" id="RHEA:66592"/>
        <dbReference type="Rhea" id="RHEA-COMP:13180"/>
        <dbReference type="Rhea" id="RHEA-COMP:16897"/>
        <dbReference type="Rhea" id="RHEA-COMP:17067"/>
        <dbReference type="ChEBI" id="CHEBI:15378"/>
        <dbReference type="ChEBI" id="CHEBI:136412"/>
        <dbReference type="ChEBI" id="CHEBI:157695"/>
        <dbReference type="ChEBI" id="CHEBI:167181"/>
        <dbReference type="EC" id="4.2.99.18"/>
    </reaction>
</comment>
<keyword evidence="12" id="KW-0915">Sodium</keyword>
<dbReference type="GO" id="GO:0003887">
    <property type="term" value="F:DNA-directed DNA polymerase activity"/>
    <property type="evidence" value="ECO:0007669"/>
    <property type="project" value="UniProtKB-UniRule"/>
</dbReference>
<dbReference type="OrthoDB" id="205514at2759"/>
<dbReference type="PRINTS" id="PR00869">
    <property type="entry name" value="DNAPOLX"/>
</dbReference>
<evidence type="ECO:0000256" key="14">
    <source>
        <dbReference type="ARBA" id="ARBA00023204"/>
    </source>
</evidence>
<dbReference type="GO" id="GO:0006260">
    <property type="term" value="P:DNA replication"/>
    <property type="evidence" value="ECO:0007669"/>
    <property type="project" value="UniProtKB-KW"/>
</dbReference>
<evidence type="ECO:0000256" key="11">
    <source>
        <dbReference type="ARBA" id="ARBA00022932"/>
    </source>
</evidence>
<dbReference type="InterPro" id="IPR018944">
    <property type="entry name" value="DNA_pol_lambd_fingers_domain"/>
</dbReference>
<gene>
    <name evidence="24" type="ORF">A7U60_g7933</name>
</gene>
<dbReference type="InterPro" id="IPR037160">
    <property type="entry name" value="DNA_Pol_thumb_sf"/>
</dbReference>
<dbReference type="GO" id="GO:0046872">
    <property type="term" value="F:metal ion binding"/>
    <property type="evidence" value="ECO:0007669"/>
    <property type="project" value="UniProtKB-UniRule"/>
</dbReference>
<dbReference type="GO" id="GO:0005634">
    <property type="term" value="C:nucleus"/>
    <property type="evidence" value="ECO:0007669"/>
    <property type="project" value="UniProtKB-SubCell"/>
</dbReference>
<reference evidence="24" key="1">
    <citation type="submission" date="2016-06" db="EMBL/GenBank/DDBJ databases">
        <title>Draft Genome sequence of the fungus Inonotus baumii.</title>
        <authorList>
            <person name="Zhu H."/>
            <person name="Lin W."/>
        </authorList>
    </citation>
    <scope>NUCLEOTIDE SEQUENCE</scope>
    <source>
        <strain evidence="24">821</strain>
    </source>
</reference>
<dbReference type="PRINTS" id="PR00870">
    <property type="entry name" value="DNAPOLXBETA"/>
</dbReference>
<evidence type="ECO:0000313" key="25">
    <source>
        <dbReference type="Proteomes" id="UP000757232"/>
    </source>
</evidence>
<proteinExistence type="inferred from homology"/>
<keyword evidence="7 20" id="KW-0548">Nucleotidyltransferase</keyword>
<keyword evidence="6 20" id="KW-0808">Transferase</keyword>
<dbReference type="GO" id="GO:0003677">
    <property type="term" value="F:DNA binding"/>
    <property type="evidence" value="ECO:0007669"/>
    <property type="project" value="UniProtKB-UniRule"/>
</dbReference>
<evidence type="ECO:0000256" key="20">
    <source>
        <dbReference type="RuleBase" id="RU366014"/>
    </source>
</evidence>
<dbReference type="EC" id="2.7.7.7" evidence="20"/>
<keyword evidence="11 20" id="KW-0239">DNA-directed DNA polymerase</keyword>
<dbReference type="GO" id="GO:0005737">
    <property type="term" value="C:cytoplasm"/>
    <property type="evidence" value="ECO:0007669"/>
    <property type="project" value="UniProtKB-SubCell"/>
</dbReference>
<keyword evidence="15" id="KW-0456">Lyase</keyword>
<dbReference type="Pfam" id="PF14792">
    <property type="entry name" value="DNA_pol_B_palm"/>
    <property type="match status" value="1"/>
</dbReference>
<dbReference type="PROSITE" id="PS00522">
    <property type="entry name" value="DNA_POLYMERASE_X"/>
    <property type="match status" value="1"/>
</dbReference>
<comment type="cofactor">
    <cofactor evidence="1">
        <name>Mg(2+)</name>
        <dbReference type="ChEBI" id="CHEBI:18420"/>
    </cofactor>
</comment>
<accession>A0A9Q5N919</accession>
<comment type="subcellular location">
    <subcellularLocation>
        <location evidence="2">Cytoplasm</location>
    </subcellularLocation>
    <subcellularLocation>
        <location evidence="20">Nucleus</location>
    </subcellularLocation>
</comment>
<dbReference type="InterPro" id="IPR002008">
    <property type="entry name" value="DNA_pol_X_beta-like"/>
</dbReference>
<dbReference type="GO" id="GO:0140078">
    <property type="term" value="F:class I DNA-(apurinic or apyrimidinic site) endonuclease activity"/>
    <property type="evidence" value="ECO:0007669"/>
    <property type="project" value="UniProtKB-EC"/>
</dbReference>
<dbReference type="InterPro" id="IPR002054">
    <property type="entry name" value="DNA-dir_DNA_pol_X"/>
</dbReference>
<evidence type="ECO:0000256" key="3">
    <source>
        <dbReference type="ARBA" id="ARBA00008323"/>
    </source>
</evidence>
<dbReference type="InterPro" id="IPR028207">
    <property type="entry name" value="DNA_pol_B_palm_palm"/>
</dbReference>
<comment type="function">
    <text evidence="20">DNA polymerase that functions in several pathways of DNA repair. Involved in base excision repair (BER) responsible for repair of lesions that give rise to abasic (AP) sites in DNA. Also contributes to DNA double-strand break repair by non-homologous end joining and homologous recombination. Has both template-dependent and template-independent (terminal transferase) DNA polymerase activities. Has also a 5'-deoxyribose-5-phosphate lyase (dRP lyase) activity.</text>
</comment>
<dbReference type="SUPFAM" id="SSF81585">
    <property type="entry name" value="PsbU/PolX domain-like"/>
    <property type="match status" value="1"/>
</dbReference>
<feature type="domain" description="Helix-hairpin-helix DNA-binding motif class 1" evidence="22">
    <location>
        <begin position="85"/>
        <end position="104"/>
    </location>
</feature>
<evidence type="ECO:0000256" key="19">
    <source>
        <dbReference type="ARBA" id="ARBA00049244"/>
    </source>
</evidence>
<dbReference type="InterPro" id="IPR022312">
    <property type="entry name" value="DNA_pol_X"/>
</dbReference>
<evidence type="ECO:0000256" key="5">
    <source>
        <dbReference type="ARBA" id="ARBA00022634"/>
    </source>
</evidence>
<keyword evidence="14 20" id="KW-0234">DNA repair</keyword>
<keyword evidence="4" id="KW-0488">Methylation</keyword>
<evidence type="ECO:0000256" key="1">
    <source>
        <dbReference type="ARBA" id="ARBA00001946"/>
    </source>
</evidence>